<sequence>MQATPRFSGIVDKLIRQTYDKKNRNRNRK</sequence>
<dbReference type="EMBL" id="GBXM01081953">
    <property type="protein sequence ID" value="JAH26624.1"/>
    <property type="molecule type" value="Transcribed_RNA"/>
</dbReference>
<reference evidence="1" key="1">
    <citation type="submission" date="2014-11" db="EMBL/GenBank/DDBJ databases">
        <authorList>
            <person name="Amaro Gonzalez C."/>
        </authorList>
    </citation>
    <scope>NUCLEOTIDE SEQUENCE</scope>
</reference>
<dbReference type="AlphaFoldDB" id="A0A0E9RBZ4"/>
<reference evidence="1" key="2">
    <citation type="journal article" date="2015" name="Fish Shellfish Immunol.">
        <title>Early steps in the European eel (Anguilla anguilla)-Vibrio vulnificus interaction in the gills: Role of the RtxA13 toxin.</title>
        <authorList>
            <person name="Callol A."/>
            <person name="Pajuelo D."/>
            <person name="Ebbesson L."/>
            <person name="Teles M."/>
            <person name="MacKenzie S."/>
            <person name="Amaro C."/>
        </authorList>
    </citation>
    <scope>NUCLEOTIDE SEQUENCE</scope>
</reference>
<name>A0A0E9RBZ4_ANGAN</name>
<accession>A0A0E9RBZ4</accession>
<protein>
    <submittedName>
        <fullName evidence="1">Uncharacterized protein</fullName>
    </submittedName>
</protein>
<organism evidence="1">
    <name type="scientific">Anguilla anguilla</name>
    <name type="common">European freshwater eel</name>
    <name type="synonym">Muraena anguilla</name>
    <dbReference type="NCBI Taxonomy" id="7936"/>
    <lineage>
        <taxon>Eukaryota</taxon>
        <taxon>Metazoa</taxon>
        <taxon>Chordata</taxon>
        <taxon>Craniata</taxon>
        <taxon>Vertebrata</taxon>
        <taxon>Euteleostomi</taxon>
        <taxon>Actinopterygii</taxon>
        <taxon>Neopterygii</taxon>
        <taxon>Teleostei</taxon>
        <taxon>Anguilliformes</taxon>
        <taxon>Anguillidae</taxon>
        <taxon>Anguilla</taxon>
    </lineage>
</organism>
<evidence type="ECO:0000313" key="1">
    <source>
        <dbReference type="EMBL" id="JAH26624.1"/>
    </source>
</evidence>
<proteinExistence type="predicted"/>